<dbReference type="SUPFAM" id="SSF49464">
    <property type="entry name" value="Carboxypeptidase regulatory domain-like"/>
    <property type="match status" value="1"/>
</dbReference>
<dbReference type="Gene3D" id="2.60.40.1120">
    <property type="entry name" value="Carboxypeptidase-like, regulatory domain"/>
    <property type="match status" value="1"/>
</dbReference>
<protein>
    <submittedName>
        <fullName evidence="9">TonB-dependent receptor</fullName>
    </submittedName>
</protein>
<dbReference type="EMBL" id="JAFMYW010000004">
    <property type="protein sequence ID" value="MBO0949907.1"/>
    <property type="molecule type" value="Genomic_DNA"/>
</dbReference>
<dbReference type="InterPro" id="IPR039426">
    <property type="entry name" value="TonB-dep_rcpt-like"/>
</dbReference>
<keyword evidence="10" id="KW-1185">Reference proteome</keyword>
<keyword evidence="4 7" id="KW-0812">Transmembrane</keyword>
<evidence type="ECO:0000256" key="1">
    <source>
        <dbReference type="ARBA" id="ARBA00004571"/>
    </source>
</evidence>
<dbReference type="Gene3D" id="2.40.170.20">
    <property type="entry name" value="TonB-dependent receptor, beta-barrel domain"/>
    <property type="match status" value="1"/>
</dbReference>
<dbReference type="PROSITE" id="PS52016">
    <property type="entry name" value="TONB_DEPENDENT_REC_3"/>
    <property type="match status" value="1"/>
</dbReference>
<evidence type="ECO:0000256" key="7">
    <source>
        <dbReference type="PROSITE-ProRule" id="PRU01360"/>
    </source>
</evidence>
<dbReference type="InterPro" id="IPR036942">
    <property type="entry name" value="Beta-barrel_TonB_sf"/>
</dbReference>
<evidence type="ECO:0000256" key="6">
    <source>
        <dbReference type="ARBA" id="ARBA00023237"/>
    </source>
</evidence>
<keyword evidence="5 7" id="KW-0472">Membrane</keyword>
<dbReference type="InterPro" id="IPR012910">
    <property type="entry name" value="Plug_dom"/>
</dbReference>
<evidence type="ECO:0000256" key="2">
    <source>
        <dbReference type="ARBA" id="ARBA00022448"/>
    </source>
</evidence>
<name>A0ABS3JLX6_9BACT</name>
<reference evidence="9 10" key="1">
    <citation type="submission" date="2021-03" db="EMBL/GenBank/DDBJ databases">
        <title>Fibrella sp. HMF5405 genome sequencing and assembly.</title>
        <authorList>
            <person name="Kang H."/>
            <person name="Kim H."/>
            <person name="Bae S."/>
            <person name="Joh K."/>
        </authorList>
    </citation>
    <scope>NUCLEOTIDE SEQUENCE [LARGE SCALE GENOMIC DNA]</scope>
    <source>
        <strain evidence="9 10">HMF5405</strain>
    </source>
</reference>
<accession>A0ABS3JLX6</accession>
<feature type="domain" description="TonB-dependent receptor plug" evidence="8">
    <location>
        <begin position="137"/>
        <end position="264"/>
    </location>
</feature>
<dbReference type="Pfam" id="PF07715">
    <property type="entry name" value="Plug"/>
    <property type="match status" value="1"/>
</dbReference>
<comment type="similarity">
    <text evidence="7">Belongs to the TonB-dependent receptor family.</text>
</comment>
<gene>
    <name evidence="9" type="ORF">J2I46_15025</name>
</gene>
<dbReference type="Gene3D" id="2.170.130.10">
    <property type="entry name" value="TonB-dependent receptor, plug domain"/>
    <property type="match status" value="1"/>
</dbReference>
<dbReference type="Pfam" id="PF13715">
    <property type="entry name" value="CarbopepD_reg_2"/>
    <property type="match status" value="1"/>
</dbReference>
<proteinExistence type="inferred from homology"/>
<dbReference type="NCBIfam" id="TIGR04057">
    <property type="entry name" value="SusC_RagA_signa"/>
    <property type="match status" value="1"/>
</dbReference>
<evidence type="ECO:0000256" key="5">
    <source>
        <dbReference type="ARBA" id="ARBA00023136"/>
    </source>
</evidence>
<evidence type="ECO:0000256" key="3">
    <source>
        <dbReference type="ARBA" id="ARBA00022452"/>
    </source>
</evidence>
<keyword evidence="2 7" id="KW-0813">Transport</keyword>
<dbReference type="InterPro" id="IPR037066">
    <property type="entry name" value="Plug_dom_sf"/>
</dbReference>
<evidence type="ECO:0000256" key="4">
    <source>
        <dbReference type="ARBA" id="ARBA00022692"/>
    </source>
</evidence>
<dbReference type="InterPro" id="IPR023996">
    <property type="entry name" value="TonB-dep_OMP_SusC/RagA"/>
</dbReference>
<evidence type="ECO:0000259" key="8">
    <source>
        <dbReference type="Pfam" id="PF07715"/>
    </source>
</evidence>
<dbReference type="InterPro" id="IPR008969">
    <property type="entry name" value="CarboxyPept-like_regulatory"/>
</dbReference>
<dbReference type="NCBIfam" id="TIGR04056">
    <property type="entry name" value="OMP_RagA_SusC"/>
    <property type="match status" value="1"/>
</dbReference>
<comment type="subcellular location">
    <subcellularLocation>
        <location evidence="1 7">Cell outer membrane</location>
        <topology evidence="1 7">Multi-pass membrane protein</topology>
    </subcellularLocation>
</comment>
<dbReference type="SUPFAM" id="SSF56935">
    <property type="entry name" value="Porins"/>
    <property type="match status" value="1"/>
</dbReference>
<organism evidence="9 10">
    <name type="scientific">Fibrella forsythiae</name>
    <dbReference type="NCBI Taxonomy" id="2817061"/>
    <lineage>
        <taxon>Bacteria</taxon>
        <taxon>Pseudomonadati</taxon>
        <taxon>Bacteroidota</taxon>
        <taxon>Cytophagia</taxon>
        <taxon>Cytophagales</taxon>
        <taxon>Spirosomataceae</taxon>
        <taxon>Fibrella</taxon>
    </lineage>
</organism>
<dbReference type="Proteomes" id="UP000664628">
    <property type="component" value="Unassembled WGS sequence"/>
</dbReference>
<dbReference type="InterPro" id="IPR023997">
    <property type="entry name" value="TonB-dep_OMP_SusC/RagA_CS"/>
</dbReference>
<keyword evidence="9" id="KW-0675">Receptor</keyword>
<evidence type="ECO:0000313" key="9">
    <source>
        <dbReference type="EMBL" id="MBO0949907.1"/>
    </source>
</evidence>
<comment type="caution">
    <text evidence="9">The sequence shown here is derived from an EMBL/GenBank/DDBJ whole genome shotgun (WGS) entry which is preliminary data.</text>
</comment>
<keyword evidence="6 7" id="KW-0998">Cell outer membrane</keyword>
<sequence length="1010" mass="108984">MMDNSYSVGYATLNRRMQSVRSSLQLGLLSVLMLFFTLSSQLTFAQDNSVTGKVSDNTGRGLPGVSVSVKGTTRGTNSDADGNFRINAPANAVLVFSFVGFESQDVTVGNRATINVTLLEDNKTLNEVVVIGYGTAKKKDLTGAVNTIGTKDFNKGIITSPEQLLQGRVPGVAITQNSGEPGGGINIRIRGTSSVRSNNNPLFVVDGVPLSGGETSAGGDNSGIGSTAPKNPLNFMNPEDIASVDILKDASATAIYGSRGANGVVLITTKKGKAGKGSLEYSPSIGFATITKQYDLLSADEYAKLQPSQDLGARVDWQDALFRTGVTNQQNLAYGGGDGAGGNYRFSLGYLDQEGIMERSKMNRVSGTFNGNKKFINNKLNIGVQVTLSETKDNNIPVTDNAGYQGDLLGGILKSNPTRAIYNADGSFNQSKNIAEPNPLALIGLSKDNTKTLRTLGNINAEYEIINGLKFKVVYGFDKSMSSRKAAFSRDLLYQDIQNVGRLVMSDIEIDNTLLDGYFTYDKEFGKVSVNALLGYEYQSFDNYFKRTTASNFRTSNLDLMINNAASADNSKGFGSLLANSSSSRDELQSYFGRVNVGFGKLMATATLRADGSTRFGSGNQVGYFPSAAIAYKLSDEAFIPKNIFSDLKVRVGYGITGNQEIPHNLYQQRQRYSDWGTNAEANNISGGGLNDVAFPNPNLKWEQTAQTNLGIDFGIAGGRVTGNLEYYHKNTTDLLIQVTSAQPALSPFVWKNLDANVINQGVELGLNVAAIDKPQFGWDVQFNVAYNKNEVQNFAGLINTGAISGQGLTGAFAQRIAQGQPLFAFFLRDFGGYDENGNTIYTGGDVQKFLGKSPLPSFTGGLTNNFRYKNLSLSLFFNGVFGNYIYNNTANAYFTKGSYNNGRNVTRDIPTLAEGPFNAPDVSTRFLENGSFVRLQNASLSYRFNTGNSALSNLRVFVTGQNLFLITNYKGQDPEVNTNKAINGVPSLGIDYTAYPRARTFTIGANLAF</sequence>
<keyword evidence="3 7" id="KW-1134">Transmembrane beta strand</keyword>
<evidence type="ECO:0000313" key="10">
    <source>
        <dbReference type="Proteomes" id="UP000664628"/>
    </source>
</evidence>